<dbReference type="Proteomes" id="UP001500831">
    <property type="component" value="Unassembled WGS sequence"/>
</dbReference>
<comment type="similarity">
    <text evidence="1 7">Belongs to the UPF0758 family.</text>
</comment>
<dbReference type="CDD" id="cd08071">
    <property type="entry name" value="MPN_DUF2466"/>
    <property type="match status" value="1"/>
</dbReference>
<dbReference type="NCBIfam" id="TIGR00608">
    <property type="entry name" value="radc"/>
    <property type="match status" value="1"/>
</dbReference>
<dbReference type="Gene3D" id="3.40.140.10">
    <property type="entry name" value="Cytidine Deaminase, domain 2"/>
    <property type="match status" value="1"/>
</dbReference>
<evidence type="ECO:0000256" key="8">
    <source>
        <dbReference type="SAM" id="MobiDB-lite"/>
    </source>
</evidence>
<keyword evidence="4" id="KW-0378">Hydrolase</keyword>
<evidence type="ECO:0000256" key="3">
    <source>
        <dbReference type="ARBA" id="ARBA00022723"/>
    </source>
</evidence>
<evidence type="ECO:0000256" key="4">
    <source>
        <dbReference type="ARBA" id="ARBA00022801"/>
    </source>
</evidence>
<dbReference type="InterPro" id="IPR010994">
    <property type="entry name" value="RuvA_2-like"/>
</dbReference>
<evidence type="ECO:0000256" key="6">
    <source>
        <dbReference type="ARBA" id="ARBA00023049"/>
    </source>
</evidence>
<feature type="compositionally biased region" description="Basic and acidic residues" evidence="8">
    <location>
        <begin position="256"/>
        <end position="270"/>
    </location>
</feature>
<dbReference type="Gene3D" id="1.10.150.20">
    <property type="entry name" value="5' to 3' exonuclease, C-terminal subdomain"/>
    <property type="match status" value="1"/>
</dbReference>
<feature type="region of interest" description="Disordered" evidence="8">
    <location>
        <begin position="215"/>
        <end position="270"/>
    </location>
</feature>
<comment type="caution">
    <text evidence="10">The sequence shown here is derived from an EMBL/GenBank/DDBJ whole genome shotgun (WGS) entry which is preliminary data.</text>
</comment>
<dbReference type="Pfam" id="PF20582">
    <property type="entry name" value="UPF0758_N"/>
    <property type="match status" value="1"/>
</dbReference>
<dbReference type="SUPFAM" id="SSF47781">
    <property type="entry name" value="RuvA domain 2-like"/>
    <property type="match status" value="1"/>
</dbReference>
<accession>A0ABP6IUQ2</accession>
<keyword evidence="5" id="KW-0862">Zinc</keyword>
<dbReference type="PROSITE" id="PS50249">
    <property type="entry name" value="MPN"/>
    <property type="match status" value="1"/>
</dbReference>
<dbReference type="EMBL" id="BAAAVI010000102">
    <property type="protein sequence ID" value="GAA2910040.1"/>
    <property type="molecule type" value="Genomic_DNA"/>
</dbReference>
<evidence type="ECO:0000256" key="5">
    <source>
        <dbReference type="ARBA" id="ARBA00022833"/>
    </source>
</evidence>
<organism evidence="10 11">
    <name type="scientific">Streptosporangium fragile</name>
    <dbReference type="NCBI Taxonomy" id="46186"/>
    <lineage>
        <taxon>Bacteria</taxon>
        <taxon>Bacillati</taxon>
        <taxon>Actinomycetota</taxon>
        <taxon>Actinomycetes</taxon>
        <taxon>Streptosporangiales</taxon>
        <taxon>Streptosporangiaceae</taxon>
        <taxon>Streptosporangium</taxon>
    </lineage>
</organism>
<name>A0ABP6IUQ2_9ACTN</name>
<dbReference type="InterPro" id="IPR046778">
    <property type="entry name" value="UPF0758_N"/>
</dbReference>
<dbReference type="SUPFAM" id="SSF102712">
    <property type="entry name" value="JAB1/MPN domain"/>
    <property type="match status" value="1"/>
</dbReference>
<dbReference type="InterPro" id="IPR001405">
    <property type="entry name" value="UPF0758"/>
</dbReference>
<dbReference type="RefSeq" id="WP_344981694.1">
    <property type="nucleotide sequence ID" value="NZ_BAAAVI010000102.1"/>
</dbReference>
<dbReference type="PANTHER" id="PTHR30471">
    <property type="entry name" value="DNA REPAIR PROTEIN RADC"/>
    <property type="match status" value="1"/>
</dbReference>
<dbReference type="InterPro" id="IPR025657">
    <property type="entry name" value="RadC_JAB"/>
</dbReference>
<feature type="compositionally biased region" description="Basic and acidic residues" evidence="8">
    <location>
        <begin position="215"/>
        <end position="245"/>
    </location>
</feature>
<reference evidence="11" key="1">
    <citation type="journal article" date="2019" name="Int. J. Syst. Evol. Microbiol.">
        <title>The Global Catalogue of Microorganisms (GCM) 10K type strain sequencing project: providing services to taxonomists for standard genome sequencing and annotation.</title>
        <authorList>
            <consortium name="The Broad Institute Genomics Platform"/>
            <consortium name="The Broad Institute Genome Sequencing Center for Infectious Disease"/>
            <person name="Wu L."/>
            <person name="Ma J."/>
        </authorList>
    </citation>
    <scope>NUCLEOTIDE SEQUENCE [LARGE SCALE GENOMIC DNA]</scope>
    <source>
        <strain evidence="11">JCM 6242</strain>
    </source>
</reference>
<dbReference type="PROSITE" id="PS01302">
    <property type="entry name" value="UPF0758"/>
    <property type="match status" value="1"/>
</dbReference>
<proteinExistence type="inferred from homology"/>
<keyword evidence="3" id="KW-0479">Metal-binding</keyword>
<protein>
    <submittedName>
        <fullName evidence="10">DNA repair protein RadC</fullName>
    </submittedName>
</protein>
<keyword evidence="6" id="KW-0482">Metalloprotease</keyword>
<keyword evidence="2" id="KW-0645">Protease</keyword>
<evidence type="ECO:0000256" key="2">
    <source>
        <dbReference type="ARBA" id="ARBA00022670"/>
    </source>
</evidence>
<sequence length="270" mass="28779">MRVKDLPPNDQPRERLLSGGATALADRELLALLIGSGCRGTNAMELASHLIAHCGDLHGLARSDAHRMMSVPGIGPAKAARVVAAFHLVRQAQSGPERRRVTCSGDLAAVAAPLLRGLSHERVVVVVCDPSGAVIRRTIVSEGGSDHAPAPVREIMSTVLTSDGSSFGLAHNHPSGSLDPSAADLEVTTRLHDAAGTLGLRFLDHLIVTDTAWRRVPYDPPADDHTEAAVRPRGDPEESGEERAGRPSARRRARREPRPGQKDRGRPRTG</sequence>
<evidence type="ECO:0000256" key="7">
    <source>
        <dbReference type="RuleBase" id="RU003797"/>
    </source>
</evidence>
<gene>
    <name evidence="10" type="primary">radC</name>
    <name evidence="10" type="ORF">GCM10010517_76500</name>
</gene>
<dbReference type="PANTHER" id="PTHR30471:SF3">
    <property type="entry name" value="UPF0758 PROTEIN YEES-RELATED"/>
    <property type="match status" value="1"/>
</dbReference>
<evidence type="ECO:0000259" key="9">
    <source>
        <dbReference type="PROSITE" id="PS50249"/>
    </source>
</evidence>
<evidence type="ECO:0000256" key="1">
    <source>
        <dbReference type="ARBA" id="ARBA00010243"/>
    </source>
</evidence>
<dbReference type="InterPro" id="IPR020891">
    <property type="entry name" value="UPF0758_CS"/>
</dbReference>
<evidence type="ECO:0000313" key="11">
    <source>
        <dbReference type="Proteomes" id="UP001500831"/>
    </source>
</evidence>
<dbReference type="InterPro" id="IPR037518">
    <property type="entry name" value="MPN"/>
</dbReference>
<feature type="domain" description="MPN" evidence="9">
    <location>
        <begin position="100"/>
        <end position="222"/>
    </location>
</feature>
<dbReference type="Pfam" id="PF04002">
    <property type="entry name" value="RadC"/>
    <property type="match status" value="1"/>
</dbReference>
<keyword evidence="11" id="KW-1185">Reference proteome</keyword>
<evidence type="ECO:0000313" key="10">
    <source>
        <dbReference type="EMBL" id="GAA2910040.1"/>
    </source>
</evidence>